<reference evidence="9 10" key="1">
    <citation type="submission" date="2018-11" db="EMBL/GenBank/DDBJ databases">
        <title>Genome sequencing of Lautropia sp. KCOM 2505 (= ChDC F240).</title>
        <authorList>
            <person name="Kook J.-K."/>
            <person name="Park S.-N."/>
            <person name="Lim Y.K."/>
        </authorList>
    </citation>
    <scope>NUCLEOTIDE SEQUENCE [LARGE SCALE GENOMIC DNA]</scope>
    <source>
        <strain evidence="9 10">KCOM 2505</strain>
    </source>
</reference>
<dbReference type="InterPro" id="IPR003008">
    <property type="entry name" value="Tubulin_FtsZ_GTPase"/>
</dbReference>
<accession>A0A426FKX7</accession>
<feature type="binding site" evidence="4">
    <location>
        <position position="141"/>
    </location>
    <ligand>
        <name>GTP</name>
        <dbReference type="ChEBI" id="CHEBI:37565"/>
    </ligand>
</feature>
<feature type="domain" description="Tubulin/FtsZ GTPase" evidence="7">
    <location>
        <begin position="14"/>
        <end position="203"/>
    </location>
</feature>
<dbReference type="NCBIfam" id="TIGR00065">
    <property type="entry name" value="ftsZ"/>
    <property type="match status" value="1"/>
</dbReference>
<evidence type="ECO:0000256" key="5">
    <source>
        <dbReference type="NCBIfam" id="TIGR00065"/>
    </source>
</evidence>
<dbReference type="PRINTS" id="PR00423">
    <property type="entry name" value="CELLDVISFTSZ"/>
</dbReference>
<evidence type="ECO:0000313" key="9">
    <source>
        <dbReference type="EMBL" id="RRN43456.1"/>
    </source>
</evidence>
<dbReference type="AlphaFoldDB" id="A0A426FKX7"/>
<dbReference type="OrthoDB" id="9813375at2"/>
<dbReference type="GO" id="GO:0051258">
    <property type="term" value="P:protein polymerization"/>
    <property type="evidence" value="ECO:0007669"/>
    <property type="project" value="UniProtKB-UniRule"/>
</dbReference>
<dbReference type="HAMAP" id="MF_00909">
    <property type="entry name" value="FtsZ"/>
    <property type="match status" value="1"/>
</dbReference>
<proteinExistence type="inferred from homology"/>
<evidence type="ECO:0000259" key="8">
    <source>
        <dbReference type="SMART" id="SM00865"/>
    </source>
</evidence>
<dbReference type="PANTHER" id="PTHR30314">
    <property type="entry name" value="CELL DIVISION PROTEIN FTSZ-RELATED"/>
    <property type="match status" value="1"/>
</dbReference>
<dbReference type="GO" id="GO:0005525">
    <property type="term" value="F:GTP binding"/>
    <property type="evidence" value="ECO:0007669"/>
    <property type="project" value="UniProtKB-UniRule"/>
</dbReference>
<comment type="subunit">
    <text evidence="4">Homodimer. Polymerizes to form a dynamic ring structure in a strictly GTP-dependent manner. Interacts directly with several other division proteins.</text>
</comment>
<comment type="similarity">
    <text evidence="1 4 6">Belongs to the FtsZ family.</text>
</comment>
<feature type="binding site" evidence="4">
    <location>
        <position position="137"/>
    </location>
    <ligand>
        <name>GTP</name>
        <dbReference type="ChEBI" id="CHEBI:37565"/>
    </ligand>
</feature>
<keyword evidence="10" id="KW-1185">Reference proteome</keyword>
<dbReference type="Gene3D" id="3.30.1330.20">
    <property type="entry name" value="Tubulin/FtsZ, C-terminal domain"/>
    <property type="match status" value="1"/>
</dbReference>
<comment type="caution">
    <text evidence="9">The sequence shown here is derived from an EMBL/GenBank/DDBJ whole genome shotgun (WGS) entry which is preliminary data.</text>
</comment>
<keyword evidence="2 4" id="KW-0547">Nucleotide-binding</keyword>
<feature type="binding site" evidence="4">
    <location>
        <position position="185"/>
    </location>
    <ligand>
        <name>GTP</name>
        <dbReference type="ChEBI" id="CHEBI:37565"/>
    </ligand>
</feature>
<dbReference type="InterPro" id="IPR000158">
    <property type="entry name" value="Cell_div_FtsZ"/>
</dbReference>
<evidence type="ECO:0000256" key="6">
    <source>
        <dbReference type="RuleBase" id="RU000631"/>
    </source>
</evidence>
<evidence type="ECO:0000313" key="10">
    <source>
        <dbReference type="Proteomes" id="UP000270261"/>
    </source>
</evidence>
<organism evidence="9 10">
    <name type="scientific">Lautropia dentalis</name>
    <dbReference type="NCBI Taxonomy" id="2490857"/>
    <lineage>
        <taxon>Bacteria</taxon>
        <taxon>Pseudomonadati</taxon>
        <taxon>Pseudomonadota</taxon>
        <taxon>Betaproteobacteria</taxon>
        <taxon>Burkholderiales</taxon>
        <taxon>Burkholderiaceae</taxon>
        <taxon>Lautropia</taxon>
    </lineage>
</organism>
<dbReference type="InterPro" id="IPR037103">
    <property type="entry name" value="Tubulin/FtsZ-like_C"/>
</dbReference>
<dbReference type="EMBL" id="RRUE01000002">
    <property type="protein sequence ID" value="RRN43456.1"/>
    <property type="molecule type" value="Genomic_DNA"/>
</dbReference>
<feature type="binding site" evidence="4">
    <location>
        <begin position="106"/>
        <end position="108"/>
    </location>
    <ligand>
        <name>GTP</name>
        <dbReference type="ChEBI" id="CHEBI:37565"/>
    </ligand>
</feature>
<dbReference type="InterPro" id="IPR045061">
    <property type="entry name" value="FtsZ/CetZ"/>
</dbReference>
<dbReference type="SUPFAM" id="SSF52490">
    <property type="entry name" value="Tubulin nucleotide-binding domain-like"/>
    <property type="match status" value="1"/>
</dbReference>
<dbReference type="CDD" id="cd02201">
    <property type="entry name" value="FtsZ_type1"/>
    <property type="match status" value="1"/>
</dbReference>
<dbReference type="SMART" id="SM00865">
    <property type="entry name" value="Tubulin_C"/>
    <property type="match status" value="1"/>
</dbReference>
<dbReference type="GO" id="GO:0003924">
    <property type="term" value="F:GTPase activity"/>
    <property type="evidence" value="ECO:0007669"/>
    <property type="project" value="UniProtKB-UniRule"/>
</dbReference>
<dbReference type="InterPro" id="IPR008280">
    <property type="entry name" value="Tub_FtsZ_C"/>
</dbReference>
<sequence length="386" mass="40532">MTFKMLETDVDGAVIKVVGVGGGGGNAVNHMVNRGVQGVEFIAVNTDRQALARSLASRTIQLGDAGLGAGANPEAGRAAAQAERGNIRAALEGANMVFITAGMGKGTGTGASPVVAEIAKELGILTVGVVTKPFNYEGSRKQRVADEGIENLIGQVDSLIVVLNEKLFEVMDEDATLEDAFKRADDVLHNAVAGIAEIINVPGLVNVDFADVKTIMGEQGKAMMGIGEASGLDRARLAAEQAVSSPLLDGVDLHGARGVIVNITASRSLKLRETNEVINTIKQFCAEDATIIHGTVYEEDMEDSLRVTVVATGIGKLVRKPQLVSQPAVKTGTDDLALDTVDAIGGLDEPNVFRNPRSQAAERVNAMSQKGVDRLDIPAFLRRQAD</sequence>
<dbReference type="SUPFAM" id="SSF55307">
    <property type="entry name" value="Tubulin C-terminal domain-like"/>
    <property type="match status" value="1"/>
</dbReference>
<feature type="domain" description="Tubulin/FtsZ 2-layer sandwich" evidence="8">
    <location>
        <begin position="205"/>
        <end position="323"/>
    </location>
</feature>
<dbReference type="Gene3D" id="3.40.50.1440">
    <property type="entry name" value="Tubulin/FtsZ, GTPase domain"/>
    <property type="match status" value="1"/>
</dbReference>
<keyword evidence="4 6" id="KW-0131">Cell cycle</keyword>
<evidence type="ECO:0000256" key="1">
    <source>
        <dbReference type="ARBA" id="ARBA00009690"/>
    </source>
</evidence>
<protein>
    <recommendedName>
        <fullName evidence="4 5">Cell division protein FtsZ</fullName>
    </recommendedName>
</protein>
<evidence type="ECO:0000256" key="3">
    <source>
        <dbReference type="ARBA" id="ARBA00023134"/>
    </source>
</evidence>
<evidence type="ECO:0000256" key="2">
    <source>
        <dbReference type="ARBA" id="ARBA00022741"/>
    </source>
</evidence>
<keyword evidence="4 6" id="KW-0132">Cell division</keyword>
<dbReference type="Pfam" id="PF12327">
    <property type="entry name" value="FtsZ_C"/>
    <property type="match status" value="1"/>
</dbReference>
<keyword evidence="3 4" id="KW-0342">GTP-binding</keyword>
<dbReference type="InterPro" id="IPR024757">
    <property type="entry name" value="FtsZ_C"/>
</dbReference>
<dbReference type="FunFam" id="3.40.50.1440:FF:000001">
    <property type="entry name" value="Cell division protein FtsZ"/>
    <property type="match status" value="1"/>
</dbReference>
<dbReference type="PROSITE" id="PS01135">
    <property type="entry name" value="FTSZ_2"/>
    <property type="match status" value="1"/>
</dbReference>
<evidence type="ECO:0000256" key="4">
    <source>
        <dbReference type="HAMAP-Rule" id="MF_00909"/>
    </source>
</evidence>
<dbReference type="GO" id="GO:0043093">
    <property type="term" value="P:FtsZ-dependent cytokinesis"/>
    <property type="evidence" value="ECO:0007669"/>
    <property type="project" value="UniProtKB-UniRule"/>
</dbReference>
<dbReference type="RefSeq" id="WP_125095668.1">
    <property type="nucleotide sequence ID" value="NZ_RRUE01000002.1"/>
</dbReference>
<dbReference type="GO" id="GO:0000917">
    <property type="term" value="P:division septum assembly"/>
    <property type="evidence" value="ECO:0007669"/>
    <property type="project" value="UniProtKB-KW"/>
</dbReference>
<dbReference type="SMART" id="SM00864">
    <property type="entry name" value="Tubulin"/>
    <property type="match status" value="1"/>
</dbReference>
<dbReference type="GO" id="GO:0005737">
    <property type="term" value="C:cytoplasm"/>
    <property type="evidence" value="ECO:0007669"/>
    <property type="project" value="UniProtKB-SubCell"/>
</dbReference>
<dbReference type="Pfam" id="PF00091">
    <property type="entry name" value="Tubulin"/>
    <property type="match status" value="1"/>
</dbReference>
<gene>
    <name evidence="4 9" type="primary">ftsZ</name>
    <name evidence="9" type="ORF">EHV23_08305</name>
</gene>
<dbReference type="InterPro" id="IPR018316">
    <property type="entry name" value="Tubulin/FtsZ_2-layer-sand-dom"/>
</dbReference>
<dbReference type="GO" id="GO:0032153">
    <property type="term" value="C:cell division site"/>
    <property type="evidence" value="ECO:0007669"/>
    <property type="project" value="UniProtKB-UniRule"/>
</dbReference>
<feature type="binding site" evidence="4">
    <location>
        <begin position="22"/>
        <end position="26"/>
    </location>
    <ligand>
        <name>GTP</name>
        <dbReference type="ChEBI" id="CHEBI:37565"/>
    </ligand>
</feature>
<dbReference type="InterPro" id="IPR036525">
    <property type="entry name" value="Tubulin/FtsZ_GTPase_sf"/>
</dbReference>
<name>A0A426FKX7_9BURK</name>
<comment type="function">
    <text evidence="4 6">Essential cell division protein that forms a contractile ring structure (Z ring) at the future cell division site. The regulation of the ring assembly controls the timing and the location of cell division. One of the functions of the FtsZ ring is to recruit other cell division proteins to the septum to produce a new cell wall between the dividing cells. Binds GTP and shows GTPase activity.</text>
</comment>
<comment type="subcellular location">
    <subcellularLocation>
        <location evidence="4">Cytoplasm</location>
    </subcellularLocation>
    <text evidence="4">Assembles at midcell at the inner surface of the cytoplasmic membrane.</text>
</comment>
<dbReference type="Proteomes" id="UP000270261">
    <property type="component" value="Unassembled WGS sequence"/>
</dbReference>
<keyword evidence="4" id="KW-0963">Cytoplasm</keyword>
<dbReference type="InterPro" id="IPR020805">
    <property type="entry name" value="Cell_div_FtsZ_CS"/>
</dbReference>
<evidence type="ECO:0000259" key="7">
    <source>
        <dbReference type="SMART" id="SM00864"/>
    </source>
</evidence>
<keyword evidence="4 6" id="KW-0717">Septation</keyword>
<dbReference type="PANTHER" id="PTHR30314:SF3">
    <property type="entry name" value="MITOCHONDRIAL DIVISION PROTEIN FSZA"/>
    <property type="match status" value="1"/>
</dbReference>